<dbReference type="GO" id="GO:0016798">
    <property type="term" value="F:hydrolase activity, acting on glycosyl bonds"/>
    <property type="evidence" value="ECO:0007669"/>
    <property type="project" value="UniProtKB-KW"/>
</dbReference>
<gene>
    <name evidence="12" type="ORF">EH165_04275</name>
</gene>
<keyword evidence="4" id="KW-0547">Nucleotide-binding</keyword>
<feature type="transmembrane region" description="Helical" evidence="10">
    <location>
        <begin position="473"/>
        <end position="494"/>
    </location>
</feature>
<evidence type="ECO:0000313" key="12">
    <source>
        <dbReference type="EMBL" id="AZI59384.1"/>
    </source>
</evidence>
<keyword evidence="5" id="KW-0418">Kinase</keyword>
<keyword evidence="7" id="KW-0326">Glycosidase</keyword>
<keyword evidence="10" id="KW-0472">Membrane</keyword>
<dbReference type="InterPro" id="IPR000719">
    <property type="entry name" value="Prot_kinase_dom"/>
</dbReference>
<organism evidence="12 13">
    <name type="scientific">Nakamurella antarctica</name>
    <dbReference type="NCBI Taxonomy" id="1902245"/>
    <lineage>
        <taxon>Bacteria</taxon>
        <taxon>Bacillati</taxon>
        <taxon>Actinomycetota</taxon>
        <taxon>Actinomycetes</taxon>
        <taxon>Nakamurellales</taxon>
        <taxon>Nakamurellaceae</taxon>
        <taxon>Nakamurella</taxon>
    </lineage>
</organism>
<dbReference type="SUPFAM" id="SSF56112">
    <property type="entry name" value="Protein kinase-like (PK-like)"/>
    <property type="match status" value="1"/>
</dbReference>
<evidence type="ECO:0000256" key="7">
    <source>
        <dbReference type="ARBA" id="ARBA00023295"/>
    </source>
</evidence>
<dbReference type="SMART" id="SM00060">
    <property type="entry name" value="FN3"/>
    <property type="match status" value="1"/>
</dbReference>
<dbReference type="Pfam" id="PF00069">
    <property type="entry name" value="Pkinase"/>
    <property type="match status" value="1"/>
</dbReference>
<name>A0A3G8ZYH2_9ACTN</name>
<keyword evidence="3" id="KW-0808">Transferase</keyword>
<dbReference type="InterPro" id="IPR008271">
    <property type="entry name" value="Ser/Thr_kinase_AS"/>
</dbReference>
<keyword evidence="7" id="KW-0378">Hydrolase</keyword>
<dbReference type="InterPro" id="IPR013783">
    <property type="entry name" value="Ig-like_fold"/>
</dbReference>
<dbReference type="InterPro" id="IPR036116">
    <property type="entry name" value="FN3_sf"/>
</dbReference>
<evidence type="ECO:0000256" key="4">
    <source>
        <dbReference type="ARBA" id="ARBA00022741"/>
    </source>
</evidence>
<dbReference type="PROSITE" id="PS50011">
    <property type="entry name" value="PROTEIN_KINASE_DOM"/>
    <property type="match status" value="1"/>
</dbReference>
<dbReference type="Gene3D" id="3.30.200.20">
    <property type="entry name" value="Phosphorylase Kinase, domain 1"/>
    <property type="match status" value="1"/>
</dbReference>
<keyword evidence="8" id="KW-0624">Polysaccharide degradation</keyword>
<keyword evidence="6" id="KW-0067">ATP-binding</keyword>
<dbReference type="EMBL" id="CP034170">
    <property type="protein sequence ID" value="AZI59384.1"/>
    <property type="molecule type" value="Genomic_DNA"/>
</dbReference>
<dbReference type="CDD" id="cd14014">
    <property type="entry name" value="STKc_PknB_like"/>
    <property type="match status" value="1"/>
</dbReference>
<proteinExistence type="predicted"/>
<keyword evidence="8" id="KW-0119">Carbohydrate metabolism</keyword>
<dbReference type="InterPro" id="IPR011009">
    <property type="entry name" value="Kinase-like_dom_sf"/>
</dbReference>
<evidence type="ECO:0000313" key="13">
    <source>
        <dbReference type="Proteomes" id="UP000268084"/>
    </source>
</evidence>
<reference evidence="12 13" key="2">
    <citation type="submission" date="2018-12" db="EMBL/GenBank/DDBJ databases">
        <title>Nakamurella antarcticus sp. nov., isolated from Antarctica South Shetland Islands soil.</title>
        <authorList>
            <person name="Peng F."/>
        </authorList>
    </citation>
    <scope>NUCLEOTIDE SEQUENCE [LARGE SCALE GENOMIC DNA]</scope>
    <source>
        <strain evidence="12 13">S14-144</strain>
    </source>
</reference>
<dbReference type="Gene3D" id="1.10.510.10">
    <property type="entry name" value="Transferase(Phosphotransferase) domain 1"/>
    <property type="match status" value="1"/>
</dbReference>
<keyword evidence="10" id="KW-0812">Transmembrane</keyword>
<evidence type="ECO:0000256" key="1">
    <source>
        <dbReference type="ARBA" id="ARBA00012513"/>
    </source>
</evidence>
<keyword evidence="10" id="KW-1133">Transmembrane helix</keyword>
<dbReference type="GO" id="GO:0000272">
    <property type="term" value="P:polysaccharide catabolic process"/>
    <property type="evidence" value="ECO:0007669"/>
    <property type="project" value="UniProtKB-KW"/>
</dbReference>
<evidence type="ECO:0000256" key="3">
    <source>
        <dbReference type="ARBA" id="ARBA00022679"/>
    </source>
</evidence>
<feature type="region of interest" description="Disordered" evidence="9">
    <location>
        <begin position="423"/>
        <end position="445"/>
    </location>
</feature>
<dbReference type="PANTHER" id="PTHR43289">
    <property type="entry name" value="MITOGEN-ACTIVATED PROTEIN KINASE KINASE KINASE 20-RELATED"/>
    <property type="match status" value="1"/>
</dbReference>
<dbReference type="Gene3D" id="2.60.40.10">
    <property type="entry name" value="Immunoglobulins"/>
    <property type="match status" value="1"/>
</dbReference>
<dbReference type="SMART" id="SM00220">
    <property type="entry name" value="S_TKc"/>
    <property type="match status" value="1"/>
</dbReference>
<evidence type="ECO:0000256" key="2">
    <source>
        <dbReference type="ARBA" id="ARBA00022527"/>
    </source>
</evidence>
<keyword evidence="13" id="KW-1185">Reference proteome</keyword>
<feature type="domain" description="Protein kinase" evidence="11">
    <location>
        <begin position="1"/>
        <end position="258"/>
    </location>
</feature>
<evidence type="ECO:0000256" key="10">
    <source>
        <dbReference type="SAM" id="Phobius"/>
    </source>
</evidence>
<evidence type="ECO:0000256" key="8">
    <source>
        <dbReference type="ARBA" id="ARBA00023326"/>
    </source>
</evidence>
<dbReference type="GO" id="GO:0005524">
    <property type="term" value="F:ATP binding"/>
    <property type="evidence" value="ECO:0007669"/>
    <property type="project" value="UniProtKB-KW"/>
</dbReference>
<dbReference type="Proteomes" id="UP000268084">
    <property type="component" value="Chromosome"/>
</dbReference>
<accession>A0A3G8ZYH2</accession>
<dbReference type="SUPFAM" id="SSF49265">
    <property type="entry name" value="Fibronectin type III"/>
    <property type="match status" value="1"/>
</dbReference>
<evidence type="ECO:0000256" key="5">
    <source>
        <dbReference type="ARBA" id="ARBA00022777"/>
    </source>
</evidence>
<dbReference type="OrthoDB" id="9762169at2"/>
<evidence type="ECO:0000256" key="6">
    <source>
        <dbReference type="ARBA" id="ARBA00022840"/>
    </source>
</evidence>
<protein>
    <recommendedName>
        <fullName evidence="1">non-specific serine/threonine protein kinase</fullName>
        <ecNumber evidence="1">2.7.11.1</ecNumber>
    </recommendedName>
</protein>
<dbReference type="InterPro" id="IPR003961">
    <property type="entry name" value="FN3_dom"/>
</dbReference>
<dbReference type="AlphaFoldDB" id="A0A3G8ZYH2"/>
<dbReference type="KEGG" id="nak:EH165_04275"/>
<dbReference type="EC" id="2.7.11.1" evidence="1"/>
<feature type="region of interest" description="Disordered" evidence="9">
    <location>
        <begin position="506"/>
        <end position="526"/>
    </location>
</feature>
<dbReference type="PANTHER" id="PTHR43289:SF6">
    <property type="entry name" value="SERINE_THREONINE-PROTEIN KINASE NEKL-3"/>
    <property type="match status" value="1"/>
</dbReference>
<dbReference type="GO" id="GO:0004674">
    <property type="term" value="F:protein serine/threonine kinase activity"/>
    <property type="evidence" value="ECO:0007669"/>
    <property type="project" value="UniProtKB-KW"/>
</dbReference>
<evidence type="ECO:0000259" key="11">
    <source>
        <dbReference type="PROSITE" id="PS50011"/>
    </source>
</evidence>
<evidence type="ECO:0000256" key="9">
    <source>
        <dbReference type="SAM" id="MobiDB-lite"/>
    </source>
</evidence>
<dbReference type="PROSITE" id="PS00108">
    <property type="entry name" value="PROTEIN_KINASE_ST"/>
    <property type="match status" value="1"/>
</dbReference>
<reference evidence="12 13" key="1">
    <citation type="submission" date="2018-11" db="EMBL/GenBank/DDBJ databases">
        <authorList>
            <person name="Da X."/>
        </authorList>
    </citation>
    <scope>NUCLEOTIDE SEQUENCE [LARGE SCALE GENOMIC DNA]</scope>
    <source>
        <strain evidence="12 13">S14-144</strain>
    </source>
</reference>
<sequence length="736" mass="77716">MGSVYLALHPRLPRRDALKLLSSALSTDDSFRARFEREADLAARLIHRNIVAVYDRGSYEGQLWIAMQYVAGSDAAQVAALNDGSMTPARVVHIISETGAGLDFAHRNGLLHRDVKPANILLAPPDDAGDPETVLLTDFGIAKPLDETQQLTGGGNLLATLAYASPEQIEAKPVDRRSDIYALGCVLYELLTRSVPFPEQTPFATMTAHLKKPPPRPSEAIPGLPIGFDAVIAKALAKNPEDRYSTCRELTTAAKAALAGGSPGASAGDSHASREQAPIATAAPGLGAAPHALAAAGVAGGAKGYRPPFHITVRRVTSSTGPTAPGRVTELGPILTQNLPGADRDVIEGLINRARFFDLPPRLPLERLVNGDEFIEITVGSGQDYRSVGFEKLGSRHPAELDHLVAGLERILPWRAAGAGFDTGPSRWSLGTPPPPEAAPSTTSGLIKHAAATSGDDVGSSAASGRRGGRIKWLALGLVAVLVMAATVVTLVLISNKSATTAADIPATPSSAAQAIPATPSGLVSSENGRTVTMSWDLTKGASEYVVMRNGEQVYSGAANSFTEKNYVPGSYNFQVAAKNASGTSGFSDIVAVTVTAPWGALAYMVDEFSSLLPATPDDKGYAGMTCDISTTANSVGSDGFITCTDVDKVAIELVHFPSKKAKADFLATQKFALTEPWTRNDETAGTLYRSEDASKPAELWTDFLAGPRDSYLLVATWKDHTTRELIDSWWTPAVF</sequence>
<keyword evidence="2" id="KW-0723">Serine/threonine-protein kinase</keyword>